<comment type="caution">
    <text evidence="2">The sequence shown here is derived from an EMBL/GenBank/DDBJ whole genome shotgun (WGS) entry which is preliminary data.</text>
</comment>
<dbReference type="InterPro" id="IPR036047">
    <property type="entry name" value="F-box-like_dom_sf"/>
</dbReference>
<evidence type="ECO:0000313" key="3">
    <source>
        <dbReference type="Proteomes" id="UP000631114"/>
    </source>
</evidence>
<gene>
    <name evidence="2" type="ORF">IFM89_038452</name>
</gene>
<dbReference type="Gene3D" id="1.20.1280.50">
    <property type="match status" value="1"/>
</dbReference>
<name>A0A835I7V5_9MAGN</name>
<keyword evidence="3" id="KW-1185">Reference proteome</keyword>
<dbReference type="PANTHER" id="PTHR35546">
    <property type="entry name" value="F-BOX PROTEIN INTERACTION DOMAIN PROTEIN-RELATED"/>
    <property type="match status" value="1"/>
</dbReference>
<evidence type="ECO:0000259" key="1">
    <source>
        <dbReference type="Pfam" id="PF00646"/>
    </source>
</evidence>
<dbReference type="AlphaFoldDB" id="A0A835I7V5"/>
<dbReference type="OrthoDB" id="605328at2759"/>
<dbReference type="Pfam" id="PF00646">
    <property type="entry name" value="F-box"/>
    <property type="match status" value="1"/>
</dbReference>
<protein>
    <recommendedName>
        <fullName evidence="1">F-box domain-containing protein</fullName>
    </recommendedName>
</protein>
<proteinExistence type="predicted"/>
<dbReference type="SUPFAM" id="SSF81383">
    <property type="entry name" value="F-box domain"/>
    <property type="match status" value="1"/>
</dbReference>
<evidence type="ECO:0000313" key="2">
    <source>
        <dbReference type="EMBL" id="KAF9612194.1"/>
    </source>
</evidence>
<dbReference type="Proteomes" id="UP000631114">
    <property type="component" value="Unassembled WGS sequence"/>
</dbReference>
<accession>A0A835I7V5</accession>
<reference evidence="2 3" key="1">
    <citation type="submission" date="2020-10" db="EMBL/GenBank/DDBJ databases">
        <title>The Coptis chinensis genome and diversification of protoberbering-type alkaloids.</title>
        <authorList>
            <person name="Wang B."/>
            <person name="Shu S."/>
            <person name="Song C."/>
            <person name="Liu Y."/>
        </authorList>
    </citation>
    <scope>NUCLEOTIDE SEQUENCE [LARGE SCALE GENOMIC DNA]</scope>
    <source>
        <strain evidence="2">HL-2020</strain>
        <tissue evidence="2">Leaf</tissue>
    </source>
</reference>
<dbReference type="InterPro" id="IPR055290">
    <property type="entry name" value="At3g26010-like"/>
</dbReference>
<dbReference type="PANTHER" id="PTHR35546:SF130">
    <property type="entry name" value="EXPRESSED PROTEIN"/>
    <property type="match status" value="1"/>
</dbReference>
<sequence length="204" mass="23923">MMGNMELLWDELLLEILIKVPIKPLYRSKCVCKRWKLLITNPSFVKRLDSLPLHFTGYIYHHRRQDDGASFIASNDIDYNDCIGNFLQRFTLVLASHNGLLLCGEQQETVHPRYRYFVCNPLTKQCVGILGYDTDYLAKNTILYCYDNINNNNNNAESHSRQAEFKVVYFKSYNHSSIDIDTYSSETEEWRLTITPRVFILLFS</sequence>
<dbReference type="EMBL" id="JADFTS010000004">
    <property type="protein sequence ID" value="KAF9612194.1"/>
    <property type="molecule type" value="Genomic_DNA"/>
</dbReference>
<organism evidence="2 3">
    <name type="scientific">Coptis chinensis</name>
    <dbReference type="NCBI Taxonomy" id="261450"/>
    <lineage>
        <taxon>Eukaryota</taxon>
        <taxon>Viridiplantae</taxon>
        <taxon>Streptophyta</taxon>
        <taxon>Embryophyta</taxon>
        <taxon>Tracheophyta</taxon>
        <taxon>Spermatophyta</taxon>
        <taxon>Magnoliopsida</taxon>
        <taxon>Ranunculales</taxon>
        <taxon>Ranunculaceae</taxon>
        <taxon>Coptidoideae</taxon>
        <taxon>Coptis</taxon>
    </lineage>
</organism>
<feature type="domain" description="F-box" evidence="1">
    <location>
        <begin position="10"/>
        <end position="45"/>
    </location>
</feature>
<dbReference type="InterPro" id="IPR001810">
    <property type="entry name" value="F-box_dom"/>
</dbReference>